<dbReference type="EMBL" id="AP022565">
    <property type="protein sequence ID" value="BBX29096.1"/>
    <property type="molecule type" value="Genomic_DNA"/>
</dbReference>
<protein>
    <submittedName>
        <fullName evidence="4">Uncharacterized protein</fullName>
    </submittedName>
</protein>
<organism evidence="4 5">
    <name type="scientific">Mycolicibacterium alvei</name>
    <dbReference type="NCBI Taxonomy" id="67081"/>
    <lineage>
        <taxon>Bacteria</taxon>
        <taxon>Bacillati</taxon>
        <taxon>Actinomycetota</taxon>
        <taxon>Actinomycetes</taxon>
        <taxon>Mycobacteriales</taxon>
        <taxon>Mycobacteriaceae</taxon>
        <taxon>Mycolicibacterium</taxon>
    </lineage>
</organism>
<dbReference type="Pfam" id="PF12796">
    <property type="entry name" value="Ank_2"/>
    <property type="match status" value="1"/>
</dbReference>
<evidence type="ECO:0000256" key="2">
    <source>
        <dbReference type="ARBA" id="ARBA00023043"/>
    </source>
</evidence>
<dbReference type="PROSITE" id="PS50297">
    <property type="entry name" value="ANK_REP_REGION"/>
    <property type="match status" value="1"/>
</dbReference>
<evidence type="ECO:0000256" key="1">
    <source>
        <dbReference type="ARBA" id="ARBA00022737"/>
    </source>
</evidence>
<dbReference type="AlphaFoldDB" id="A0A6N4UVK1"/>
<evidence type="ECO:0000256" key="3">
    <source>
        <dbReference type="PROSITE-ProRule" id="PRU00023"/>
    </source>
</evidence>
<dbReference type="RefSeq" id="WP_163667071.1">
    <property type="nucleotide sequence ID" value="NZ_AP022565.1"/>
</dbReference>
<name>A0A6N4UVK1_9MYCO</name>
<dbReference type="PANTHER" id="PTHR24198">
    <property type="entry name" value="ANKYRIN REPEAT AND PROTEIN KINASE DOMAIN-CONTAINING PROTEIN"/>
    <property type="match status" value="1"/>
</dbReference>
<keyword evidence="1" id="KW-0677">Repeat</keyword>
<dbReference type="InterPro" id="IPR002110">
    <property type="entry name" value="Ankyrin_rpt"/>
</dbReference>
<dbReference type="KEGG" id="malv:MALV_42210"/>
<dbReference type="Gene3D" id="1.25.40.20">
    <property type="entry name" value="Ankyrin repeat-containing domain"/>
    <property type="match status" value="1"/>
</dbReference>
<evidence type="ECO:0000313" key="5">
    <source>
        <dbReference type="Proteomes" id="UP000466906"/>
    </source>
</evidence>
<dbReference type="SMART" id="SM00248">
    <property type="entry name" value="ANK"/>
    <property type="match status" value="2"/>
</dbReference>
<sequence length="118" mass="12955">MHFRVENTTRLLGLGADPNPVDNVGMTPLHFAAQSDSVDVVKILLDAGADVNAVAEDRHTPLYPAVRNTNGKRADIVALLMAAGGAEIHCPLRRHRTARHHDPVRVPRLAFRRGKRDV</sequence>
<reference evidence="4 5" key="1">
    <citation type="journal article" date="2019" name="Emerg. Microbes Infect.">
        <title>Comprehensive subspecies identification of 175 nontuberculous mycobacteria species based on 7547 genomic profiles.</title>
        <authorList>
            <person name="Matsumoto Y."/>
            <person name="Kinjo T."/>
            <person name="Motooka D."/>
            <person name="Nabeya D."/>
            <person name="Jung N."/>
            <person name="Uechi K."/>
            <person name="Horii T."/>
            <person name="Iida T."/>
            <person name="Fujita J."/>
            <person name="Nakamura S."/>
        </authorList>
    </citation>
    <scope>NUCLEOTIDE SEQUENCE [LARGE SCALE GENOMIC DNA]</scope>
    <source>
        <strain evidence="4 5">JCM 12272</strain>
    </source>
</reference>
<proteinExistence type="predicted"/>
<dbReference type="PANTHER" id="PTHR24198:SF165">
    <property type="entry name" value="ANKYRIN REPEAT-CONTAINING PROTEIN-RELATED"/>
    <property type="match status" value="1"/>
</dbReference>
<keyword evidence="5" id="KW-1185">Reference proteome</keyword>
<evidence type="ECO:0000313" key="4">
    <source>
        <dbReference type="EMBL" id="BBX29096.1"/>
    </source>
</evidence>
<accession>A0A6N4UVK1</accession>
<feature type="repeat" description="ANK" evidence="3">
    <location>
        <begin position="24"/>
        <end position="56"/>
    </location>
</feature>
<dbReference type="InterPro" id="IPR036770">
    <property type="entry name" value="Ankyrin_rpt-contain_sf"/>
</dbReference>
<dbReference type="PROSITE" id="PS50088">
    <property type="entry name" value="ANK_REPEAT"/>
    <property type="match status" value="1"/>
</dbReference>
<dbReference type="SUPFAM" id="SSF48403">
    <property type="entry name" value="Ankyrin repeat"/>
    <property type="match status" value="1"/>
</dbReference>
<keyword evidence="2 3" id="KW-0040">ANK repeat</keyword>
<dbReference type="Proteomes" id="UP000466906">
    <property type="component" value="Chromosome"/>
</dbReference>
<gene>
    <name evidence="4" type="ORF">MALV_42210</name>
</gene>